<dbReference type="KEGG" id="ttn:TTX_2089"/>
<protein>
    <recommendedName>
        <fullName evidence="10">CCA-adding enzyme</fullName>
        <ecNumber evidence="10">2.7.7.72</ecNumber>
    </recommendedName>
    <alternativeName>
        <fullName evidence="10">CCA tRNA nucleotidyltransferase</fullName>
    </alternativeName>
    <alternativeName>
        <fullName evidence="10">tRNA CCA-pyrophosphorylase</fullName>
    </alternativeName>
    <alternativeName>
        <fullName evidence="10">tRNA adenylyl-/cytidylyl- transferase</fullName>
    </alternativeName>
    <alternativeName>
        <fullName evidence="10">tRNA nucleotidyltransferase</fullName>
    </alternativeName>
    <alternativeName>
        <fullName evidence="10">tRNA-NT</fullName>
    </alternativeName>
</protein>
<dbReference type="InterPro" id="IPR002934">
    <property type="entry name" value="Polymerase_NTP_transf_dom"/>
</dbReference>
<dbReference type="HOGENOM" id="CLU_044679_1_0_2"/>
<feature type="binding site" evidence="10">
    <location>
        <position position="162"/>
    </location>
    <ligand>
        <name>CTP</name>
        <dbReference type="ChEBI" id="CHEBI:37563"/>
    </ligand>
</feature>
<comment type="subunit">
    <text evidence="10">Homodimer.</text>
</comment>
<dbReference type="Pfam" id="PF09249">
    <property type="entry name" value="tRNA_NucTransf2"/>
    <property type="match status" value="1"/>
</dbReference>
<dbReference type="Pfam" id="PF21133">
    <property type="entry name" value="CAA_C"/>
    <property type="match status" value="1"/>
</dbReference>
<evidence type="ECO:0000313" key="15">
    <source>
        <dbReference type="Proteomes" id="UP000002654"/>
    </source>
</evidence>
<feature type="binding site" evidence="10">
    <location>
        <position position="56"/>
    </location>
    <ligand>
        <name>ATP</name>
        <dbReference type="ChEBI" id="CHEBI:30616"/>
    </ligand>
</feature>
<dbReference type="OrthoDB" id="7378at2157"/>
<keyword evidence="1 10" id="KW-0808">Transferase</keyword>
<evidence type="ECO:0000256" key="7">
    <source>
        <dbReference type="ARBA" id="ARBA00022840"/>
    </source>
</evidence>
<dbReference type="PIRSF" id="PIRSF005335">
    <property type="entry name" value="CCA_arch"/>
    <property type="match status" value="1"/>
</dbReference>
<dbReference type="InterPro" id="IPR006116">
    <property type="entry name" value="NT_2-5OAS_ClassI-CCAase"/>
</dbReference>
<dbReference type="RefSeq" id="WP_014127954.1">
    <property type="nucleotide sequence ID" value="NC_016070.1"/>
</dbReference>
<dbReference type="GeneID" id="11262977"/>
<dbReference type="GO" id="GO:0001680">
    <property type="term" value="P:tRNA 3'-terminal CCA addition"/>
    <property type="evidence" value="ECO:0007669"/>
    <property type="project" value="UniProtKB-UniRule"/>
</dbReference>
<dbReference type="GO" id="GO:0000049">
    <property type="term" value="F:tRNA binding"/>
    <property type="evidence" value="ECO:0007669"/>
    <property type="project" value="UniProtKB-UniRule"/>
</dbReference>
<keyword evidence="4 10" id="KW-0479">Metal-binding</keyword>
<evidence type="ECO:0000256" key="8">
    <source>
        <dbReference type="ARBA" id="ARBA00022842"/>
    </source>
</evidence>
<dbReference type="InterPro" id="IPR015329">
    <property type="entry name" value="tRNA_NucTransf2"/>
</dbReference>
<dbReference type="InterPro" id="IPR011068">
    <property type="entry name" value="NuclTrfase_I-like_C"/>
</dbReference>
<feature type="binding site" evidence="10">
    <location>
        <position position="67"/>
    </location>
    <ligand>
        <name>Mg(2+)</name>
        <dbReference type="ChEBI" id="CHEBI:18420"/>
    </ligand>
</feature>
<feature type="binding site" evidence="10">
    <location>
        <position position="56"/>
    </location>
    <ligand>
        <name>CTP</name>
        <dbReference type="ChEBI" id="CHEBI:37563"/>
    </ligand>
</feature>
<dbReference type="PaxDb" id="768679-TTX_2089"/>
<evidence type="ECO:0000259" key="13">
    <source>
        <dbReference type="Pfam" id="PF21133"/>
    </source>
</evidence>
<reference evidence="14 15" key="1">
    <citation type="journal article" date="2011" name="PLoS ONE">
        <title>The complete genome sequence of Thermoproteus tenax: a physiologically versatile member of the Crenarchaeota.</title>
        <authorList>
            <person name="Siebers B."/>
            <person name="Zaparty M."/>
            <person name="Raddatz G."/>
            <person name="Tjaden B."/>
            <person name="Albers S.V."/>
            <person name="Bell S.D."/>
            <person name="Blombach F."/>
            <person name="Kletzin A."/>
            <person name="Kyrpides N."/>
            <person name="Lanz C."/>
            <person name="Plagens A."/>
            <person name="Rampp M."/>
            <person name="Rosinus A."/>
            <person name="von Jan M."/>
            <person name="Makarova K.S."/>
            <person name="Klenk H.P."/>
            <person name="Schuster S.C."/>
            <person name="Hensel R."/>
        </authorList>
    </citation>
    <scope>NUCLEOTIDE SEQUENCE [LARGE SCALE GENOMIC DNA]</scope>
    <source>
        <strain evidence="15">ATCC 35583 / DSM 2078 / JCM 9277 / NBRC 100435 / Kra 1</strain>
    </source>
</reference>
<comment type="cofactor">
    <cofactor evidence="10">
        <name>Mg(2+)</name>
        <dbReference type="ChEBI" id="CHEBI:18420"/>
    </cofactor>
</comment>
<feature type="binding site" evidence="10">
    <location>
        <position position="171"/>
    </location>
    <ligand>
        <name>CTP</name>
        <dbReference type="ChEBI" id="CHEBI:37563"/>
    </ligand>
</feature>
<dbReference type="SUPFAM" id="SSF81631">
    <property type="entry name" value="PAP/OAS1 substrate-binding domain"/>
    <property type="match status" value="1"/>
</dbReference>
<feature type="binding site" evidence="10">
    <location>
        <position position="65"/>
    </location>
    <ligand>
        <name>Mg(2+)</name>
        <dbReference type="ChEBI" id="CHEBI:18420"/>
    </ligand>
</feature>
<dbReference type="PANTHER" id="PTHR39643:SF1">
    <property type="entry name" value="CCA-ADDING ENZYME"/>
    <property type="match status" value="1"/>
</dbReference>
<feature type="domain" description="tRNA nucleotidyltransferase substrate binding" evidence="12">
    <location>
        <begin position="157"/>
        <end position="272"/>
    </location>
</feature>
<comment type="catalytic activity">
    <reaction evidence="10">
        <text>a tRNA with a 3' CCA end + 2 CTP + ATP = a tRNA with a 3' CCACCA end + 3 diphosphate</text>
        <dbReference type="Rhea" id="RHEA:76235"/>
        <dbReference type="Rhea" id="RHEA-COMP:10468"/>
        <dbReference type="Rhea" id="RHEA-COMP:18655"/>
        <dbReference type="ChEBI" id="CHEBI:30616"/>
        <dbReference type="ChEBI" id="CHEBI:33019"/>
        <dbReference type="ChEBI" id="CHEBI:37563"/>
        <dbReference type="ChEBI" id="CHEBI:83071"/>
        <dbReference type="ChEBI" id="CHEBI:195187"/>
    </reaction>
</comment>
<comment type="function">
    <text evidence="10">Catalyzes the addition and repair of the essential 3'-terminal CCA sequence in tRNAs without using a nucleic acid template. Adds these three nucleotides in the order of C, C, and A to the tRNA nucleotide-73, using CTP and ATP as substrates and producing inorganic pyrophosphate. tRNA 3'-terminal CCA addition is required both for tRNA processing and repair. Also involved in tRNA surveillance by mediating tandem CCA addition to generate a CCACCA at the 3' terminus of unstable tRNAs. While stable tRNAs receive only 3'-terminal CCA, unstable tRNAs are marked with CCACCA and rapidly degraded.</text>
</comment>
<dbReference type="GO" id="GO:0000287">
    <property type="term" value="F:magnesium ion binding"/>
    <property type="evidence" value="ECO:0007669"/>
    <property type="project" value="UniProtKB-UniRule"/>
</dbReference>
<dbReference type="EC" id="2.7.7.72" evidence="10"/>
<dbReference type="InterPro" id="IPR008229">
    <property type="entry name" value="CCA-adding_arc"/>
</dbReference>
<keyword evidence="15" id="KW-1185">Reference proteome</keyword>
<comment type="miscellaneous">
    <text evidence="10">A single active site specifically recognizes both ATP and CTP and is responsible for their addition.</text>
</comment>
<feature type="binding site" evidence="10">
    <location>
        <position position="53"/>
    </location>
    <ligand>
        <name>CTP</name>
        <dbReference type="ChEBI" id="CHEBI:37563"/>
    </ligand>
</feature>
<keyword evidence="5 10" id="KW-0547">Nucleotide-binding</keyword>
<comment type="similarity">
    <text evidence="10">Belongs to the tRNA nucleotidyltransferase/poly(A) polymerase family. Archaeal CCA-adding enzyme subfamily.</text>
</comment>
<accession>G4RMM5</accession>
<keyword evidence="2 10" id="KW-0819">tRNA processing</keyword>
<dbReference type="Proteomes" id="UP000002654">
    <property type="component" value="Chromosome"/>
</dbReference>
<dbReference type="Gene3D" id="3.30.70.590">
    <property type="entry name" value="Poly(A) polymerase predicted RNA binding domain"/>
    <property type="match status" value="1"/>
</dbReference>
<evidence type="ECO:0000256" key="2">
    <source>
        <dbReference type="ARBA" id="ARBA00022694"/>
    </source>
</evidence>
<dbReference type="NCBIfam" id="TIGR03671">
    <property type="entry name" value="cca_archaeal"/>
    <property type="match status" value="1"/>
</dbReference>
<dbReference type="STRING" id="768679.TTX_2089"/>
<feature type="binding site" evidence="10">
    <location>
        <position position="171"/>
    </location>
    <ligand>
        <name>ATP</name>
        <dbReference type="ChEBI" id="CHEBI:30616"/>
    </ligand>
</feature>
<comment type="catalytic activity">
    <reaction evidence="10">
        <text>a tRNA precursor + 2 CTP + ATP = a tRNA with a 3' CCA end + 3 diphosphate</text>
        <dbReference type="Rhea" id="RHEA:14433"/>
        <dbReference type="Rhea" id="RHEA-COMP:10465"/>
        <dbReference type="Rhea" id="RHEA-COMP:10468"/>
        <dbReference type="ChEBI" id="CHEBI:30616"/>
        <dbReference type="ChEBI" id="CHEBI:33019"/>
        <dbReference type="ChEBI" id="CHEBI:37563"/>
        <dbReference type="ChEBI" id="CHEBI:74896"/>
        <dbReference type="ChEBI" id="CHEBI:83071"/>
        <dbReference type="EC" id="2.7.7.72"/>
    </reaction>
</comment>
<dbReference type="PANTHER" id="PTHR39643">
    <property type="entry name" value="CCA-ADDING ENZYME"/>
    <property type="match status" value="1"/>
</dbReference>
<evidence type="ECO:0000256" key="4">
    <source>
        <dbReference type="ARBA" id="ARBA00022723"/>
    </source>
</evidence>
<evidence type="ECO:0000256" key="3">
    <source>
        <dbReference type="ARBA" id="ARBA00022695"/>
    </source>
</evidence>
<keyword evidence="8 10" id="KW-0460">Magnesium</keyword>
<evidence type="ECO:0000259" key="12">
    <source>
        <dbReference type="Pfam" id="PF09249"/>
    </source>
</evidence>
<dbReference type="InterPro" id="IPR042090">
    <property type="entry name" value="CCA_tRNA_nucleotrans_2"/>
</dbReference>
<sequence>MTIEEVLREASALVTPGPELAKEAREISTRFTEYVESLLLRLGIEGEVKPLGSSARDTWLPESADVDIFIILPRRYERGLIDALVEKIKAEMLRDGIVAETRYAEHPYVVVREGRWEVDVVPCFQISPGERPLTAADRSPLHHAYLSARLDERLRLEVRLLKRFLKTIGVYGAEVKVEGFSGYLAELLTVHFGSFISVLKNAATWRPYRTVIDPAGHYGDPRELRRKFKSPLVVVDPVDPNRNVAAAVSLTSFSTFVLAARRFLKSPSLSYFVPRRSDSYVPVPALVIRFEYPHKSPDVVWGMFKRYARALANKLEECGFKVMRVGVDSDERTYVDVALLLESLRLPEFELHRGPPAYSESADKFVEKYLGQDVVGPFVEGTRVYVIRRRKVQDAEMCIKKALKELGLSPTEIKLGVYPPLSGGNPWIT</sequence>
<evidence type="ECO:0000256" key="6">
    <source>
        <dbReference type="ARBA" id="ARBA00022800"/>
    </source>
</evidence>
<dbReference type="Gene3D" id="3.30.460.10">
    <property type="entry name" value="Beta Polymerase, domain 2"/>
    <property type="match status" value="1"/>
</dbReference>
<dbReference type="Pfam" id="PF01909">
    <property type="entry name" value="NTP_transf_2"/>
    <property type="match status" value="1"/>
</dbReference>
<evidence type="ECO:0000256" key="1">
    <source>
        <dbReference type="ARBA" id="ARBA00022679"/>
    </source>
</evidence>
<organism evidence="14 15">
    <name type="scientific">Thermoproteus tenax (strain ATCC 35583 / DSM 2078 / JCM 9277 / NBRC 100435 / Kra 1)</name>
    <dbReference type="NCBI Taxonomy" id="768679"/>
    <lineage>
        <taxon>Archaea</taxon>
        <taxon>Thermoproteota</taxon>
        <taxon>Thermoprotei</taxon>
        <taxon>Thermoproteales</taxon>
        <taxon>Thermoproteaceae</taxon>
        <taxon>Thermoproteus</taxon>
    </lineage>
</organism>
<dbReference type="GO" id="GO:0042245">
    <property type="term" value="P:RNA repair"/>
    <property type="evidence" value="ECO:0007669"/>
    <property type="project" value="UniProtKB-KW"/>
</dbReference>
<keyword evidence="9 10" id="KW-0694">RNA-binding</keyword>
<dbReference type="HAMAP" id="MF_01264">
    <property type="entry name" value="CCA_arch"/>
    <property type="match status" value="1"/>
</dbReference>
<evidence type="ECO:0000313" key="14">
    <source>
        <dbReference type="EMBL" id="CCC82701.1"/>
    </source>
</evidence>
<keyword evidence="3 10" id="KW-0548">Nucleotidyltransferase</keyword>
<feature type="binding site" evidence="10">
    <location>
        <position position="162"/>
    </location>
    <ligand>
        <name>ATP</name>
        <dbReference type="ChEBI" id="CHEBI:30616"/>
    </ligand>
</feature>
<dbReference type="GO" id="GO:0005524">
    <property type="term" value="F:ATP binding"/>
    <property type="evidence" value="ECO:0007669"/>
    <property type="project" value="UniProtKB-UniRule"/>
</dbReference>
<evidence type="ECO:0000256" key="5">
    <source>
        <dbReference type="ARBA" id="ARBA00022741"/>
    </source>
</evidence>
<feature type="binding site" evidence="10">
    <location>
        <position position="142"/>
    </location>
    <ligand>
        <name>ATP</name>
        <dbReference type="ChEBI" id="CHEBI:30616"/>
    </ligand>
</feature>
<dbReference type="GO" id="GO:0160016">
    <property type="term" value="F:CCACCA tRNA nucleotidyltransferase activity"/>
    <property type="evidence" value="ECO:0007669"/>
    <property type="project" value="RHEA"/>
</dbReference>
<evidence type="ECO:0000256" key="9">
    <source>
        <dbReference type="ARBA" id="ARBA00022884"/>
    </source>
</evidence>
<proteinExistence type="inferred from homology"/>
<dbReference type="AlphaFoldDB" id="G4RMM5"/>
<dbReference type="eggNOG" id="arCOG04249">
    <property type="taxonomic scope" value="Archaea"/>
</dbReference>
<name>G4RMM5_THETK</name>
<feature type="binding site" evidence="10">
    <location>
        <position position="142"/>
    </location>
    <ligand>
        <name>CTP</name>
        <dbReference type="ChEBI" id="CHEBI:37563"/>
    </ligand>
</feature>
<dbReference type="SUPFAM" id="SSF55003">
    <property type="entry name" value="PAP/Archaeal CCA-adding enzyme, C-terminal domain"/>
    <property type="match status" value="1"/>
</dbReference>
<feature type="binding site" evidence="10">
    <location>
        <position position="119"/>
    </location>
    <ligand>
        <name>Mg(2+)</name>
        <dbReference type="ChEBI" id="CHEBI:18420"/>
    </ligand>
</feature>
<evidence type="ECO:0000259" key="11">
    <source>
        <dbReference type="Pfam" id="PF01909"/>
    </source>
</evidence>
<keyword evidence="7 10" id="KW-0067">ATP-binding</keyword>
<dbReference type="CDD" id="cd05400">
    <property type="entry name" value="NT_2-5OAS_ClassI-CCAase"/>
    <property type="match status" value="1"/>
</dbReference>
<keyword evidence="6 10" id="KW-0692">RNA repair</keyword>
<dbReference type="InterPro" id="IPR048833">
    <property type="entry name" value="CAA_C"/>
</dbReference>
<dbReference type="InterPro" id="IPR043519">
    <property type="entry name" value="NT_sf"/>
</dbReference>
<dbReference type="EMBL" id="FN869859">
    <property type="protein sequence ID" value="CCC82701.1"/>
    <property type="molecule type" value="Genomic_DNA"/>
</dbReference>
<feature type="binding site" evidence="10">
    <location>
        <position position="53"/>
    </location>
    <ligand>
        <name>ATP</name>
        <dbReference type="ChEBI" id="CHEBI:30616"/>
    </ligand>
</feature>
<dbReference type="Gene3D" id="1.10.1410.30">
    <property type="entry name" value="CCA tRNA nucleotidyltransferase, domain 2"/>
    <property type="match status" value="1"/>
</dbReference>
<dbReference type="GO" id="GO:0004810">
    <property type="term" value="F:CCA tRNA nucleotidyltransferase activity"/>
    <property type="evidence" value="ECO:0007669"/>
    <property type="project" value="UniProtKB-UniRule"/>
</dbReference>
<dbReference type="SUPFAM" id="SSF81301">
    <property type="entry name" value="Nucleotidyltransferase"/>
    <property type="match status" value="1"/>
</dbReference>
<gene>
    <name evidence="10 14" type="primary">cca</name>
    <name evidence="14" type="ordered locus">TTX_2089</name>
</gene>
<feature type="domain" description="Polymerase nucleotidyl transferase" evidence="11">
    <location>
        <begin position="46"/>
        <end position="130"/>
    </location>
</feature>
<dbReference type="PATRIC" id="fig|768679.9.peg.2113"/>
<feature type="domain" description="CCA-adding enzyme C-terminal" evidence="13">
    <location>
        <begin position="286"/>
        <end position="404"/>
    </location>
</feature>
<evidence type="ECO:0000256" key="10">
    <source>
        <dbReference type="HAMAP-Rule" id="MF_01264"/>
    </source>
</evidence>